<dbReference type="InterPro" id="IPR041426">
    <property type="entry name" value="Mos1_HTH"/>
</dbReference>
<comment type="caution">
    <text evidence="2">The sequence shown here is derived from an EMBL/GenBank/DDBJ whole genome shotgun (WGS) entry which is preliminary data.</text>
</comment>
<dbReference type="Proteomes" id="UP001314205">
    <property type="component" value="Unassembled WGS sequence"/>
</dbReference>
<organism evidence="2 3">
    <name type="scientific">Parnassius mnemosyne</name>
    <name type="common">clouded apollo</name>
    <dbReference type="NCBI Taxonomy" id="213953"/>
    <lineage>
        <taxon>Eukaryota</taxon>
        <taxon>Metazoa</taxon>
        <taxon>Ecdysozoa</taxon>
        <taxon>Arthropoda</taxon>
        <taxon>Hexapoda</taxon>
        <taxon>Insecta</taxon>
        <taxon>Pterygota</taxon>
        <taxon>Neoptera</taxon>
        <taxon>Endopterygota</taxon>
        <taxon>Lepidoptera</taxon>
        <taxon>Glossata</taxon>
        <taxon>Ditrysia</taxon>
        <taxon>Papilionoidea</taxon>
        <taxon>Papilionidae</taxon>
        <taxon>Parnassiinae</taxon>
        <taxon>Parnassini</taxon>
        <taxon>Parnassius</taxon>
        <taxon>Driopa</taxon>
    </lineage>
</organism>
<sequence length="366" mass="42041">MELGTDKCAVLHVERGRVANSEGIDLSMPINTKILSEAETYRYLGMSQNIGIDEADMKQSVCDVFYARLTKVLKSLLSGVNKTHAYSGWIMPVRMYTFGILRWTQVEMNALDTKVRTIMTSHRMHHPRSSQIEQRAVIKYLHKKGLSSKAIHDDMVSTLGDCALSYSSVKKWIAEFKRGRESVKDEPRSGRPSTSTTDENIKKVLDLIMGDRRLKIREIAEIIGISYERTQNIIVNELGFHKVSARWVPRLLSVEQKRTRLTISRDCLELFKADADDFLNRFVTMDETWLLPHPPYSPDLAPTDFFLFPNLKKHLGGQRFSTNDEVKAAVDAYFDSKEESFFFNGLNAWKGRWQKCIELDGDYVEK</sequence>
<dbReference type="PANTHER" id="PTHR46060">
    <property type="entry name" value="MARINER MOS1 TRANSPOSASE-LIKE PROTEIN"/>
    <property type="match status" value="1"/>
</dbReference>
<evidence type="ECO:0000313" key="3">
    <source>
        <dbReference type="Proteomes" id="UP001314205"/>
    </source>
</evidence>
<reference evidence="2 3" key="1">
    <citation type="submission" date="2023-11" db="EMBL/GenBank/DDBJ databases">
        <authorList>
            <person name="Hedman E."/>
            <person name="Englund M."/>
            <person name="Stromberg M."/>
            <person name="Nyberg Akerstrom W."/>
            <person name="Nylinder S."/>
            <person name="Jareborg N."/>
            <person name="Kallberg Y."/>
            <person name="Kronander E."/>
        </authorList>
    </citation>
    <scope>NUCLEOTIDE SEQUENCE [LARGE SCALE GENOMIC DNA]</scope>
</reference>
<dbReference type="AlphaFoldDB" id="A0AAV1MBF6"/>
<keyword evidence="3" id="KW-1185">Reference proteome</keyword>
<gene>
    <name evidence="2" type="ORF">PARMNEM_LOCUS22739</name>
</gene>
<feature type="domain" description="Mos1 transposase HTH" evidence="1">
    <location>
        <begin position="135"/>
        <end position="179"/>
    </location>
</feature>
<dbReference type="InterPro" id="IPR052709">
    <property type="entry name" value="Transposase-MT_Hybrid"/>
</dbReference>
<dbReference type="Pfam" id="PF17906">
    <property type="entry name" value="HTH_48"/>
    <property type="match status" value="1"/>
</dbReference>
<name>A0AAV1MBF6_9NEOP</name>
<dbReference type="InterPro" id="IPR036397">
    <property type="entry name" value="RNaseH_sf"/>
</dbReference>
<accession>A0AAV1MBF6</accession>
<proteinExistence type="predicted"/>
<evidence type="ECO:0000313" key="2">
    <source>
        <dbReference type="EMBL" id="CAK1604530.1"/>
    </source>
</evidence>
<dbReference type="EMBL" id="CAVLGL010000159">
    <property type="protein sequence ID" value="CAK1604530.1"/>
    <property type="molecule type" value="Genomic_DNA"/>
</dbReference>
<evidence type="ECO:0000259" key="1">
    <source>
        <dbReference type="Pfam" id="PF17906"/>
    </source>
</evidence>
<dbReference type="Gene3D" id="3.30.420.10">
    <property type="entry name" value="Ribonuclease H-like superfamily/Ribonuclease H"/>
    <property type="match status" value="2"/>
</dbReference>
<dbReference type="GO" id="GO:0003676">
    <property type="term" value="F:nucleic acid binding"/>
    <property type="evidence" value="ECO:0007669"/>
    <property type="project" value="InterPro"/>
</dbReference>
<dbReference type="PANTHER" id="PTHR46060:SF1">
    <property type="entry name" value="MARINER MOS1 TRANSPOSASE-LIKE PROTEIN"/>
    <property type="match status" value="1"/>
</dbReference>
<dbReference type="Gene3D" id="1.10.10.1450">
    <property type="match status" value="1"/>
</dbReference>
<protein>
    <recommendedName>
        <fullName evidence="1">Mos1 transposase HTH domain-containing protein</fullName>
    </recommendedName>
</protein>